<evidence type="ECO:0000313" key="4">
    <source>
        <dbReference type="Proteomes" id="UP000431080"/>
    </source>
</evidence>
<feature type="region of interest" description="Disordered" evidence="1">
    <location>
        <begin position="157"/>
        <end position="198"/>
    </location>
</feature>
<keyword evidence="4" id="KW-1185">Reference proteome</keyword>
<keyword evidence="2" id="KW-0812">Transmembrane</keyword>
<dbReference type="RefSeq" id="WP_153685919.1">
    <property type="nucleotide sequence ID" value="NZ_WJIF01000014.1"/>
</dbReference>
<protein>
    <recommendedName>
        <fullName evidence="5">Cell division protein FtsL</fullName>
    </recommendedName>
</protein>
<evidence type="ECO:0000256" key="2">
    <source>
        <dbReference type="SAM" id="Phobius"/>
    </source>
</evidence>
<feature type="transmembrane region" description="Helical" evidence="2">
    <location>
        <begin position="38"/>
        <end position="58"/>
    </location>
</feature>
<reference evidence="3 4" key="1">
    <citation type="submission" date="2019-10" db="EMBL/GenBank/DDBJ databases">
        <authorList>
            <person name="Nie G."/>
            <person name="Ming H."/>
            <person name="Yi B."/>
        </authorList>
    </citation>
    <scope>NUCLEOTIDE SEQUENCE [LARGE SCALE GENOMIC DNA]</scope>
    <source>
        <strain evidence="3 4">CFH 90414</strain>
    </source>
</reference>
<dbReference type="Proteomes" id="UP000431080">
    <property type="component" value="Unassembled WGS sequence"/>
</dbReference>
<organism evidence="3 4">
    <name type="scientific">Agromyces agglutinans</name>
    <dbReference type="NCBI Taxonomy" id="2662258"/>
    <lineage>
        <taxon>Bacteria</taxon>
        <taxon>Bacillati</taxon>
        <taxon>Actinomycetota</taxon>
        <taxon>Actinomycetes</taxon>
        <taxon>Micrococcales</taxon>
        <taxon>Microbacteriaceae</taxon>
        <taxon>Agromyces</taxon>
    </lineage>
</organism>
<keyword evidence="2" id="KW-0472">Membrane</keyword>
<accession>A0A6I2F7Q3</accession>
<evidence type="ECO:0008006" key="5">
    <source>
        <dbReference type="Google" id="ProtNLM"/>
    </source>
</evidence>
<evidence type="ECO:0000313" key="3">
    <source>
        <dbReference type="EMBL" id="MRG61515.1"/>
    </source>
</evidence>
<gene>
    <name evidence="3" type="ORF">GE115_16785</name>
</gene>
<dbReference type="AlphaFoldDB" id="A0A6I2F7Q3"/>
<proteinExistence type="predicted"/>
<dbReference type="EMBL" id="WJIF01000014">
    <property type="protein sequence ID" value="MRG61515.1"/>
    <property type="molecule type" value="Genomic_DNA"/>
</dbReference>
<sequence length="198" mass="20478">MSALPAQSLPAPRRRGDERPHRRLRPVPETGARTRPRLVYAVIALGSIGLIVVAQLLFSVAMTEGAYEIDAYELKQIELAREEQKLREQIDALESPQSIAQKAEALGMVPNSAPVFLQLSNGAVFGQPTAADGAVAGSSTLVPNALIDDVPDDRAVAGAAAGQTGAATQQPEAGATAPDASPVAPVPPAEGLPTPATH</sequence>
<evidence type="ECO:0000256" key="1">
    <source>
        <dbReference type="SAM" id="MobiDB-lite"/>
    </source>
</evidence>
<keyword evidence="2" id="KW-1133">Transmembrane helix</keyword>
<feature type="region of interest" description="Disordered" evidence="1">
    <location>
        <begin position="1"/>
        <end position="30"/>
    </location>
</feature>
<feature type="compositionally biased region" description="Low complexity" evidence="1">
    <location>
        <begin position="157"/>
        <end position="183"/>
    </location>
</feature>
<comment type="caution">
    <text evidence="3">The sequence shown here is derived from an EMBL/GenBank/DDBJ whole genome shotgun (WGS) entry which is preliminary data.</text>
</comment>
<name>A0A6I2F7Q3_9MICO</name>